<evidence type="ECO:0000313" key="2">
    <source>
        <dbReference type="EnsemblMetazoa" id="XP_011678034"/>
    </source>
</evidence>
<dbReference type="RefSeq" id="XP_011678034.1">
    <property type="nucleotide sequence ID" value="XM_011679732.2"/>
</dbReference>
<feature type="compositionally biased region" description="Basic residues" evidence="1">
    <location>
        <begin position="93"/>
        <end position="104"/>
    </location>
</feature>
<organism evidence="2 3">
    <name type="scientific">Strongylocentrotus purpuratus</name>
    <name type="common">Purple sea urchin</name>
    <dbReference type="NCBI Taxonomy" id="7668"/>
    <lineage>
        <taxon>Eukaryota</taxon>
        <taxon>Metazoa</taxon>
        <taxon>Echinodermata</taxon>
        <taxon>Eleutherozoa</taxon>
        <taxon>Echinozoa</taxon>
        <taxon>Echinoidea</taxon>
        <taxon>Euechinoidea</taxon>
        <taxon>Echinacea</taxon>
        <taxon>Camarodonta</taxon>
        <taxon>Echinidea</taxon>
        <taxon>Strongylocentrotidae</taxon>
        <taxon>Strongylocentrotus</taxon>
    </lineage>
</organism>
<evidence type="ECO:0000256" key="1">
    <source>
        <dbReference type="SAM" id="MobiDB-lite"/>
    </source>
</evidence>
<feature type="region of interest" description="Disordered" evidence="1">
    <location>
        <begin position="27"/>
        <end position="104"/>
    </location>
</feature>
<feature type="compositionally biased region" description="Polar residues" evidence="1">
    <location>
        <begin position="46"/>
        <end position="61"/>
    </location>
</feature>
<dbReference type="AlphaFoldDB" id="A0A7M7HLC7"/>
<reference evidence="3" key="1">
    <citation type="submission" date="2015-02" db="EMBL/GenBank/DDBJ databases">
        <title>Genome sequencing for Strongylocentrotus purpuratus.</title>
        <authorList>
            <person name="Murali S."/>
            <person name="Liu Y."/>
            <person name="Vee V."/>
            <person name="English A."/>
            <person name="Wang M."/>
            <person name="Skinner E."/>
            <person name="Han Y."/>
            <person name="Muzny D.M."/>
            <person name="Worley K.C."/>
            <person name="Gibbs R.A."/>
        </authorList>
    </citation>
    <scope>NUCLEOTIDE SEQUENCE</scope>
</reference>
<name>A0A7M7HLC7_STRPU</name>
<protein>
    <submittedName>
        <fullName evidence="2">Uncharacterized protein</fullName>
    </submittedName>
</protein>
<accession>A0A7M7HLC7</accession>
<dbReference type="KEGG" id="spu:105444900"/>
<reference evidence="2" key="2">
    <citation type="submission" date="2021-01" db="UniProtKB">
        <authorList>
            <consortium name="EnsemblMetazoa"/>
        </authorList>
    </citation>
    <scope>IDENTIFICATION</scope>
</reference>
<dbReference type="GeneID" id="105444900"/>
<dbReference type="EnsemblMetazoa" id="XM_011679732">
    <property type="protein sequence ID" value="XP_011678034"/>
    <property type="gene ID" value="LOC105444900"/>
</dbReference>
<sequence length="104" mass="11207">MAMNYLGKAAGYASQVLTRTVKTEVQHLATGGASTSTGQAGRSETPPVSEQPRTQTPTDGTNKIVASDTSTVRGNTMVGKQRKRGRNAPSGSRTKRRRSKYYFL</sequence>
<evidence type="ECO:0000313" key="3">
    <source>
        <dbReference type="Proteomes" id="UP000007110"/>
    </source>
</evidence>
<feature type="compositionally biased region" description="Low complexity" evidence="1">
    <location>
        <begin position="29"/>
        <end position="43"/>
    </location>
</feature>
<keyword evidence="3" id="KW-1185">Reference proteome</keyword>
<dbReference type="InParanoid" id="A0A7M7HLC7"/>
<proteinExistence type="predicted"/>
<dbReference type="Proteomes" id="UP000007110">
    <property type="component" value="Unassembled WGS sequence"/>
</dbReference>